<evidence type="ECO:0000256" key="1">
    <source>
        <dbReference type="SAM" id="MobiDB-lite"/>
    </source>
</evidence>
<evidence type="ECO:0000313" key="3">
    <source>
        <dbReference type="EMBL" id="KAH0965791.1"/>
    </source>
</evidence>
<dbReference type="GO" id="GO:0016747">
    <property type="term" value="F:acyltransferase activity, transferring groups other than amino-acyl groups"/>
    <property type="evidence" value="ECO:0007669"/>
    <property type="project" value="InterPro"/>
</dbReference>
<protein>
    <submittedName>
        <fullName evidence="3">Acetyltransferase (GNAT) domain-containing protein</fullName>
    </submittedName>
</protein>
<dbReference type="EMBL" id="JAIZPD010000003">
    <property type="protein sequence ID" value="KAH0965791.1"/>
    <property type="molecule type" value="Genomic_DNA"/>
</dbReference>
<accession>A0A9P8SKC9</accession>
<evidence type="ECO:0000313" key="4">
    <source>
        <dbReference type="Proteomes" id="UP000824596"/>
    </source>
</evidence>
<dbReference type="OrthoDB" id="64477at2759"/>
<dbReference type="InterPro" id="IPR016181">
    <property type="entry name" value="Acyl_CoA_acyltransferase"/>
</dbReference>
<comment type="caution">
    <text evidence="3">The sequence shown here is derived from an EMBL/GenBank/DDBJ whole genome shotgun (WGS) entry which is preliminary data.</text>
</comment>
<keyword evidence="4" id="KW-1185">Reference proteome</keyword>
<dbReference type="InterPro" id="IPR000182">
    <property type="entry name" value="GNAT_dom"/>
</dbReference>
<dbReference type="Pfam" id="PF13302">
    <property type="entry name" value="Acetyltransf_3"/>
    <property type="match status" value="1"/>
</dbReference>
<dbReference type="Proteomes" id="UP000824596">
    <property type="component" value="Unassembled WGS sequence"/>
</dbReference>
<sequence>MAPESRQACHLNTHLQSATLPLALRTVAPRDAPALSALLAGPGPRHDADAVIARQRQSASAPSVLGADGFVASGPDRVNMALVLLTHQKAGGEPGDMAGQPQRQQEQQAGGDEVEGDEEELVVGLGGFGAIKTRWDSALGRPMRAGDAGVLVAPAHRRRGFAAEAMRLALDWAFTPVSHGGPQLDVVTITTLSDNAPMVTLVEGKLGLGGKGVLRPAEGGEPVGELYYELKPEDWKETRRQQVAVQGR</sequence>
<dbReference type="GeneID" id="68352936"/>
<dbReference type="RefSeq" id="XP_044723304.1">
    <property type="nucleotide sequence ID" value="XM_044862278.1"/>
</dbReference>
<reference evidence="3" key="1">
    <citation type="submission" date="2021-09" db="EMBL/GenBank/DDBJ databases">
        <title>A high-quality genome of the endoparasitic fungus Hirsutella rhossiliensis with a comparison of Hirsutella genomes reveals transposable elements contributing to genome size variation.</title>
        <authorList>
            <person name="Lin R."/>
            <person name="Jiao Y."/>
            <person name="Sun X."/>
            <person name="Ling J."/>
            <person name="Xie B."/>
            <person name="Cheng X."/>
        </authorList>
    </citation>
    <scope>NUCLEOTIDE SEQUENCE</scope>
    <source>
        <strain evidence="3">HR02</strain>
    </source>
</reference>
<evidence type="ECO:0000259" key="2">
    <source>
        <dbReference type="Pfam" id="PF13302"/>
    </source>
</evidence>
<feature type="domain" description="N-acetyltransferase" evidence="2">
    <location>
        <begin position="119"/>
        <end position="203"/>
    </location>
</feature>
<proteinExistence type="predicted"/>
<dbReference type="SUPFAM" id="SSF55729">
    <property type="entry name" value="Acyl-CoA N-acyltransferases (Nat)"/>
    <property type="match status" value="1"/>
</dbReference>
<dbReference type="AlphaFoldDB" id="A0A9P8SKC9"/>
<feature type="region of interest" description="Disordered" evidence="1">
    <location>
        <begin position="90"/>
        <end position="117"/>
    </location>
</feature>
<dbReference type="Gene3D" id="3.40.630.30">
    <property type="match status" value="1"/>
</dbReference>
<feature type="compositionally biased region" description="Low complexity" evidence="1">
    <location>
        <begin position="100"/>
        <end position="111"/>
    </location>
</feature>
<gene>
    <name evidence="3" type="ORF">HRG_03807</name>
</gene>
<name>A0A9P8SKC9_9HYPO</name>
<organism evidence="3 4">
    <name type="scientific">Hirsutella rhossiliensis</name>
    <dbReference type="NCBI Taxonomy" id="111463"/>
    <lineage>
        <taxon>Eukaryota</taxon>
        <taxon>Fungi</taxon>
        <taxon>Dikarya</taxon>
        <taxon>Ascomycota</taxon>
        <taxon>Pezizomycotina</taxon>
        <taxon>Sordariomycetes</taxon>
        <taxon>Hypocreomycetidae</taxon>
        <taxon>Hypocreales</taxon>
        <taxon>Ophiocordycipitaceae</taxon>
        <taxon>Hirsutella</taxon>
    </lineage>
</organism>